<dbReference type="AlphaFoldDB" id="K0NEX2"/>
<dbReference type="InterPro" id="IPR030678">
    <property type="entry name" value="Peptide/Ni-bd"/>
</dbReference>
<feature type="domain" description="Solute-binding protein family 5" evidence="4">
    <location>
        <begin position="90"/>
        <end position="460"/>
    </location>
</feature>
<dbReference type="PANTHER" id="PTHR30290">
    <property type="entry name" value="PERIPLASMIC BINDING COMPONENT OF ABC TRANSPORTER"/>
    <property type="match status" value="1"/>
</dbReference>
<dbReference type="STRING" id="651182.TOL2_C15080"/>
<dbReference type="Pfam" id="PF00496">
    <property type="entry name" value="SBP_bac_5"/>
    <property type="match status" value="1"/>
</dbReference>
<keyword evidence="6" id="KW-1185">Reference proteome</keyword>
<dbReference type="GO" id="GO:0043190">
    <property type="term" value="C:ATP-binding cassette (ABC) transporter complex"/>
    <property type="evidence" value="ECO:0007669"/>
    <property type="project" value="InterPro"/>
</dbReference>
<accession>K0NEX2</accession>
<evidence type="ECO:0000256" key="3">
    <source>
        <dbReference type="ARBA" id="ARBA00022729"/>
    </source>
</evidence>
<evidence type="ECO:0000256" key="1">
    <source>
        <dbReference type="ARBA" id="ARBA00005695"/>
    </source>
</evidence>
<dbReference type="PANTHER" id="PTHR30290:SF9">
    <property type="entry name" value="OLIGOPEPTIDE-BINDING PROTEIN APPA"/>
    <property type="match status" value="1"/>
</dbReference>
<dbReference type="RefSeq" id="WP_014957015.1">
    <property type="nucleotide sequence ID" value="NC_018645.1"/>
</dbReference>
<dbReference type="EMBL" id="FO203503">
    <property type="protein sequence ID" value="CCK79671.1"/>
    <property type="molecule type" value="Genomic_DNA"/>
</dbReference>
<evidence type="ECO:0000256" key="2">
    <source>
        <dbReference type="ARBA" id="ARBA00022448"/>
    </source>
</evidence>
<dbReference type="GO" id="GO:0015833">
    <property type="term" value="P:peptide transport"/>
    <property type="evidence" value="ECO:0007669"/>
    <property type="project" value="TreeGrafter"/>
</dbReference>
<gene>
    <name evidence="5" type="ordered locus">TOL2_C15080</name>
</gene>
<dbReference type="InterPro" id="IPR039424">
    <property type="entry name" value="SBP_5"/>
</dbReference>
<dbReference type="Gene3D" id="3.90.76.10">
    <property type="entry name" value="Dipeptide-binding Protein, Domain 1"/>
    <property type="match status" value="1"/>
</dbReference>
<evidence type="ECO:0000313" key="6">
    <source>
        <dbReference type="Proteomes" id="UP000007347"/>
    </source>
</evidence>
<keyword evidence="2" id="KW-0813">Transport</keyword>
<dbReference type="Gene3D" id="3.40.190.10">
    <property type="entry name" value="Periplasmic binding protein-like II"/>
    <property type="match status" value="1"/>
</dbReference>
<organism evidence="5 6">
    <name type="scientific">Desulfobacula toluolica (strain DSM 7467 / Tol2)</name>
    <dbReference type="NCBI Taxonomy" id="651182"/>
    <lineage>
        <taxon>Bacteria</taxon>
        <taxon>Pseudomonadati</taxon>
        <taxon>Thermodesulfobacteriota</taxon>
        <taxon>Desulfobacteria</taxon>
        <taxon>Desulfobacterales</taxon>
        <taxon>Desulfobacteraceae</taxon>
        <taxon>Desulfobacula</taxon>
    </lineage>
</organism>
<evidence type="ECO:0000259" key="4">
    <source>
        <dbReference type="Pfam" id="PF00496"/>
    </source>
</evidence>
<dbReference type="CDD" id="cd00995">
    <property type="entry name" value="PBP2_NikA_DppA_OppA_like"/>
    <property type="match status" value="1"/>
</dbReference>
<dbReference type="Gene3D" id="3.10.105.10">
    <property type="entry name" value="Dipeptide-binding Protein, Domain 3"/>
    <property type="match status" value="1"/>
</dbReference>
<dbReference type="HOGENOM" id="CLU_017028_7_0_7"/>
<dbReference type="GO" id="GO:1904680">
    <property type="term" value="F:peptide transmembrane transporter activity"/>
    <property type="evidence" value="ECO:0007669"/>
    <property type="project" value="TreeGrafter"/>
</dbReference>
<dbReference type="Proteomes" id="UP000007347">
    <property type="component" value="Chromosome"/>
</dbReference>
<dbReference type="GO" id="GO:0030288">
    <property type="term" value="C:outer membrane-bounded periplasmic space"/>
    <property type="evidence" value="ECO:0007669"/>
    <property type="project" value="UniProtKB-ARBA"/>
</dbReference>
<dbReference type="SUPFAM" id="SSF53850">
    <property type="entry name" value="Periplasmic binding protein-like II"/>
    <property type="match status" value="1"/>
</dbReference>
<dbReference type="InterPro" id="IPR000914">
    <property type="entry name" value="SBP_5_dom"/>
</dbReference>
<keyword evidence="3" id="KW-0732">Signal</keyword>
<name>K0NEX2_DESTT</name>
<evidence type="ECO:0000313" key="5">
    <source>
        <dbReference type="EMBL" id="CCK79671.1"/>
    </source>
</evidence>
<protein>
    <submittedName>
        <fullName evidence="5">ABC-type dipeptide transport system, periplasmic component</fullName>
    </submittedName>
</protein>
<sequence>MNMSGLFSIFCVPFFFLNLIFLPGCTNQDKKEQTQRALSSSVPIQGGIYRASLRSNPPTLDPALVQDNYGETIVHQIFDGLVRYDSYLSVLPALAETWQVKEDGKVYQFKLKKNARFHNLDPVTSQDVIFSFKRLLRAEHPSAVLPHLLKIVGAKEYRAGTLENIPGLKIENEQIFTVHLQESHVPFLTALGMYQASIVSQKEVILLKEDFGKNPVGSGPFSFISWEEGKSIQLKRFEEYYAEPAFLDEIHYKIYPGGQDPIIFADFQNNNLEEMEVYGDVKKKLSENKELQWFHRPSLSLFFYGMNLKHPNLANPDLRKALSIAVDRKALVNQVYKGQFDIATNILPLGMPGRTPLSQMEDNNPDLALQCLNQAFSTTLDKQPELEIVSAIQTPRVEQEITIIKNAWSKLGIKIRAKYITDWEEFETYLNSDAVQIYRYVWFADMPDPDSFLYSLFASESPTNFMNLEDENIDRMLLAARAIVDPVERAGMYQKTEAAIMESAPLIPLFYMSVDRVYQSYVKSVNVSALGAHNLQLNKIWLDQPHQND</sequence>
<reference evidence="5 6" key="1">
    <citation type="journal article" date="2013" name="Environ. Microbiol.">
        <title>Complete genome, catabolic sub-proteomes and key-metabolites of Desulfobacula toluolica Tol2, a marine, aromatic compound-degrading, sulfate-reducing bacterium.</title>
        <authorList>
            <person name="Wohlbrand L."/>
            <person name="Jacob J.H."/>
            <person name="Kube M."/>
            <person name="Mussmann M."/>
            <person name="Jarling R."/>
            <person name="Beck A."/>
            <person name="Amann R."/>
            <person name="Wilkes H."/>
            <person name="Reinhardt R."/>
            <person name="Rabus R."/>
        </authorList>
    </citation>
    <scope>NUCLEOTIDE SEQUENCE [LARGE SCALE GENOMIC DNA]</scope>
    <source>
        <strain evidence="6">DSM 7467 / Tol2</strain>
    </source>
</reference>
<dbReference type="OrthoDB" id="9772924at2"/>
<dbReference type="KEGG" id="dto:TOL2_C15080"/>
<proteinExistence type="inferred from homology"/>
<comment type="similarity">
    <text evidence="1">Belongs to the bacterial solute-binding protein 5 family.</text>
</comment>
<dbReference type="PIRSF" id="PIRSF002741">
    <property type="entry name" value="MppA"/>
    <property type="match status" value="1"/>
</dbReference>